<dbReference type="OrthoDB" id="382408at2759"/>
<evidence type="ECO:0000313" key="3">
    <source>
        <dbReference type="EMBL" id="KNC36469.1"/>
    </source>
</evidence>
<dbReference type="PANTHER" id="PTHR12277">
    <property type="entry name" value="ALPHA/BETA HYDROLASE DOMAIN-CONTAINING PROTEIN"/>
    <property type="match status" value="1"/>
</dbReference>
<dbReference type="EMBL" id="GG664145">
    <property type="protein sequence ID" value="KNC36469.1"/>
    <property type="molecule type" value="Genomic_DNA"/>
</dbReference>
<proteinExistence type="predicted"/>
<protein>
    <submittedName>
        <fullName evidence="3">Uncharacterized protein</fullName>
    </submittedName>
</protein>
<feature type="compositionally biased region" description="Acidic residues" evidence="2">
    <location>
        <begin position="47"/>
        <end position="64"/>
    </location>
</feature>
<organism evidence="3 4">
    <name type="scientific">Plasmodium falciparum RAJ116</name>
    <dbReference type="NCBI Taxonomy" id="580058"/>
    <lineage>
        <taxon>Eukaryota</taxon>
        <taxon>Sar</taxon>
        <taxon>Alveolata</taxon>
        <taxon>Apicomplexa</taxon>
        <taxon>Aconoidasida</taxon>
        <taxon>Haemosporida</taxon>
        <taxon>Plasmodiidae</taxon>
        <taxon>Plasmodium</taxon>
        <taxon>Plasmodium (Laverania)</taxon>
    </lineage>
</organism>
<reference evidence="4" key="1">
    <citation type="submission" date="2015-07" db="EMBL/GenBank/DDBJ databases">
        <title>Annotation of Plasmodium falciparum RAJ116.</title>
        <authorList>
            <consortium name="The Broad Institute Genome Sequencing Platform"/>
            <person name="Volkman S.K."/>
            <person name="Neafsey D.E."/>
            <person name="Dash A.P."/>
            <person name="Chitnis C.E."/>
            <person name="Hartl D.L."/>
            <person name="Young S.K."/>
            <person name="Zeng Q."/>
            <person name="Koehrsen M."/>
            <person name="Alvarado L."/>
            <person name="Berlin A."/>
            <person name="Borenstein D."/>
            <person name="Chapman S.B."/>
            <person name="Chen Z."/>
            <person name="Engels R."/>
            <person name="Freedman E."/>
            <person name="Gellesch M."/>
            <person name="Goldberg J."/>
            <person name="Griggs A."/>
            <person name="Gujja S."/>
            <person name="Heilman E.R."/>
            <person name="Heiman D.I."/>
            <person name="Howarth C."/>
            <person name="Jen D."/>
            <person name="Larson L."/>
            <person name="Mehta T."/>
            <person name="Neiman D."/>
            <person name="Park D."/>
            <person name="Pearson M."/>
            <person name="Roberts A."/>
            <person name="Saif S."/>
            <person name="Shea T."/>
            <person name="Shenoy N."/>
            <person name="Sisk P."/>
            <person name="Stolte C."/>
            <person name="Sykes S."/>
            <person name="Walk T."/>
            <person name="White J."/>
            <person name="Yandava C."/>
            <person name="Haas B."/>
            <person name="Henn M.R."/>
            <person name="Nusbaum C."/>
            <person name="Birren B."/>
        </authorList>
    </citation>
    <scope>NUCLEOTIDE SEQUENCE [LARGE SCALE GENOMIC DNA]</scope>
    <source>
        <strain evidence="4">RAJ116</strain>
    </source>
</reference>
<accession>A0A0L0CYM4</accession>
<reference evidence="4" key="2">
    <citation type="submission" date="2015-07" db="EMBL/GenBank/DDBJ databases">
        <title>The genome sequence of Plasmodium falciparum RAJ116.</title>
        <authorList>
            <consortium name="The Broad Institute Genome Sequencing Platform"/>
            <person name="Volkman S.K."/>
            <person name="Neafsey D.E."/>
            <person name="Dash A.P."/>
            <person name="Chitnis C.E."/>
            <person name="Hartl D.L."/>
            <person name="Young S.K."/>
            <person name="Kodira C.D."/>
            <person name="Zeng Q."/>
            <person name="Koehrsen M."/>
            <person name="Godfrey P."/>
            <person name="Alvarado L."/>
            <person name="Berlin A."/>
            <person name="Borenstein D."/>
            <person name="Chen Z."/>
            <person name="Engels R."/>
            <person name="Freedman E."/>
            <person name="Gellesch M."/>
            <person name="Goldberg J."/>
            <person name="Griggs A."/>
            <person name="Gujja S."/>
            <person name="Heiman D."/>
            <person name="Hepburn T."/>
            <person name="Howarth C."/>
            <person name="Jen D."/>
            <person name="Larson L."/>
            <person name="Lewis B."/>
            <person name="Mehta T."/>
            <person name="Park D."/>
            <person name="Pearson M."/>
            <person name="Roberts A."/>
            <person name="Saif S."/>
            <person name="Shea T."/>
            <person name="Shenoy N."/>
            <person name="Sisk P."/>
            <person name="Stolte C."/>
            <person name="Sykes S."/>
            <person name="Walk T."/>
            <person name="White J."/>
            <person name="Yandava C."/>
            <person name="Wirth D.F."/>
            <person name="Nusbaum C."/>
            <person name="Birren B."/>
        </authorList>
    </citation>
    <scope>NUCLEOTIDE SEQUENCE [LARGE SCALE GENOMIC DNA]</scope>
    <source>
        <strain evidence="4">RAJ116</strain>
    </source>
</reference>
<feature type="coiled-coil region" evidence="1">
    <location>
        <begin position="1272"/>
        <end position="1299"/>
    </location>
</feature>
<feature type="compositionally biased region" description="Basic and acidic residues" evidence="2">
    <location>
        <begin position="1301"/>
        <end position="1321"/>
    </location>
</feature>
<feature type="compositionally biased region" description="Low complexity" evidence="2">
    <location>
        <begin position="22"/>
        <end position="46"/>
    </location>
</feature>
<dbReference type="SUPFAM" id="SSF53474">
    <property type="entry name" value="alpha/beta-Hydrolases"/>
    <property type="match status" value="1"/>
</dbReference>
<gene>
    <name evidence="3" type="ORF">PFLG_01562</name>
</gene>
<dbReference type="PANTHER" id="PTHR12277:SF81">
    <property type="entry name" value="PROTEIN ABHD13"/>
    <property type="match status" value="1"/>
</dbReference>
<feature type="region of interest" description="Disordered" evidence="2">
    <location>
        <begin position="1301"/>
        <end position="1328"/>
    </location>
</feature>
<name>A0A0L0CYM4_PLAFA</name>
<feature type="compositionally biased region" description="Basic and acidic residues" evidence="2">
    <location>
        <begin position="80"/>
        <end position="90"/>
    </location>
</feature>
<sequence length="1861" mass="222910">MSNAEALTDNKNDEDAHNEKTLNLFDNDNFVVNNSAEEEYASNSSDNIDDDDEEEVDNDEEGVEDPPSSDNMSYDGLASQHEDDKYKEEEPFNADDNYNEENKYNDDEGSDEEVIKIIHLPNHFSHTTKIYEKTFQNMRSHSTKDPFRENFQKLMKKKKKPEQVRKYEQFRKKKKKKKNIHNITKDFIEPHKMLEKFKSIKKKKCFFILYLNIDKKNEEKLRNSKNKIKFIYENFLEKDDQIIVKPSNKFLDTCNHGQIKPCSLKKCYNKDDIKVNFLNDMETELKLNVLHKNVKYNENIENKKRIEGTEIEMLKNMSYKENNISTSIRKKENGYGSTNETSENFLIKNHYMRQNKNVYIKWIREKKEDDSFEKINYMKSNNFALNNNKIKINFDKTKVKFVHLKCPTKKLVKTHNHKNIKEHIYLKDIFDLKNQKTKNILTNFIRRENKNEDIKENEPNNFNKTNLNNTIKRKIIFSNIYKNYLINKYKSSNEFLKTNRFNSKGFIMNQFLNINSFTDNNTNADHTNFEINENTNNIKDVKNVRNINTCNNNSNSNNNIRDMIKKKNLYHQNEYNRNVIDTNICDRKKIRTTYLNFLPKEKKGYLNSFLHDIYRLDRTFKLRKKNKILGKDRIVKLFVDNDNVYIKDFKIYQNEERYKNVLSNVKDIEIMKRDILSLPENPLHLYELENYKCKINTSIIYIPALKIENEDMNLFKYKNTWYELFFYNNQNNKDTLYNYQIIRLNFELMVSKIKDIVIIDKNTQHFNYPYIYNAYLVPPIDVYQLDNSLRIQKITSDNAFINNGSWTFFQKKKKRNSYDINMRRNKYYIDNCSTIKAVKKNFHLHLKNDIDSSFLKLKENQNKNQYQYQNKNKNDLNNNNNNNTCNHNTNTLTIDKQNNDTYMNLFQNKKQNFFNLYNNTINKSNELYKNKVSIKLLPNYIFESNIHKKNSQEIIDNKNDVSIFYKQNKNISFYDDIIYDCSCIYMTFSNSKLEPVYPYISNNLFFLFEYYYNYLVNMIKNVKLNKIKYKSILPKGKYLSCSNKNIETNKNIVYNNKVLRYATEIPPDEYQKYIRNLKKVQINKSTNGTLQKDFSINNMFRNVKQEKERTKYKYEHNDLTRRDVINKHITNQNVTHHTSQKFHNLPKNIFYDTNLYNTSTEIYKRILKYYDNYKEKYKEYGPHNYHEFLEYYKNIRKNNYYDNMYVHTPNIKKNVQNMNTFERFDQEKNNKKCLKKYGRCVKFAQMHSNNKNNCVDNTLKRNESPRFIDKEKSSSEEMLDKIEHHLKEKNEEISEKLSEEISEGKKDGAMEDTCDKTHEETNNETDDGINKKTYNKIYNETYDETYDIPSAQKNRGDSEWYDLYMEPSDNENSDVNTDDELYNFISYHMQGRNPSFEKKKKKNNNNWNKEKLNYTDIYGPVIYKKKKKNQNAEYAFLLLDYPAYNNSIGHPSPLTFKTSAMSALKVAIKEIKEKNKNNNSISINIFGYSLGCSVTLQLVLDIAKSLYNDFFEDIKKVCYEGKEIEPIKEIKNEGNLYIKLNNNNNNNNEKINEYVYDEKKILTFQDILGDQINCSSSSIMKEYILNRKRYNNEKNINEQDKKGDDFCDNILCPIKDNNDSDMNMITKENTFDIYTNFDNVKEKNYNIEKKITINELLNKVRERKKRKEEILKEYLKITVDKVVLVAPFTNTQQLVKSVVNNSVLFLLSSFIMNKKCSYVHWDNMIVLKEFFKIINDFKKNKYLNDIFYNLQIDFIHGQKDTLVNYEMSMKLYNLTNKLIFKYSINNIKTFLHIFKDDCHSSVFNSEAENKILQIMFRPLKLPPFSTINIHKIHYNLYKDIYLLKTTYLRFIASASSKILNS</sequence>
<dbReference type="InterPro" id="IPR029058">
    <property type="entry name" value="AB_hydrolase_fold"/>
</dbReference>
<feature type="compositionally biased region" description="Basic and acidic residues" evidence="2">
    <location>
        <begin position="8"/>
        <end position="20"/>
    </location>
</feature>
<feature type="region of interest" description="Disordered" evidence="2">
    <location>
        <begin position="1"/>
        <end position="109"/>
    </location>
</feature>
<evidence type="ECO:0000256" key="2">
    <source>
        <dbReference type="SAM" id="MobiDB-lite"/>
    </source>
</evidence>
<evidence type="ECO:0000256" key="1">
    <source>
        <dbReference type="SAM" id="Coils"/>
    </source>
</evidence>
<dbReference type="Proteomes" id="UP000054566">
    <property type="component" value="Unassembled WGS sequence"/>
</dbReference>
<evidence type="ECO:0000313" key="4">
    <source>
        <dbReference type="Proteomes" id="UP000054566"/>
    </source>
</evidence>
<keyword evidence="1" id="KW-0175">Coiled coil</keyword>